<keyword evidence="2" id="KW-1185">Reference proteome</keyword>
<protein>
    <submittedName>
        <fullName evidence="1">Uncharacterized protein</fullName>
    </submittedName>
</protein>
<dbReference type="Proteomes" id="UP000325395">
    <property type="component" value="Unassembled WGS sequence"/>
</dbReference>
<organism evidence="1 2">
    <name type="scientific">Aspergillus pseudocaelatus</name>
    <dbReference type="NCBI Taxonomy" id="1825620"/>
    <lineage>
        <taxon>Eukaryota</taxon>
        <taxon>Fungi</taxon>
        <taxon>Dikarya</taxon>
        <taxon>Ascomycota</taxon>
        <taxon>Pezizomycotina</taxon>
        <taxon>Eurotiomycetes</taxon>
        <taxon>Eurotiomycetidae</taxon>
        <taxon>Eurotiales</taxon>
        <taxon>Aspergillaceae</taxon>
        <taxon>Aspergillus</taxon>
        <taxon>Aspergillus subgen. Circumdati</taxon>
    </lineage>
</organism>
<gene>
    <name evidence="1" type="ORF">BDV36DRAFT_134187</name>
</gene>
<name>A0ABQ6WSG9_9EURO</name>
<sequence length="116" mass="13848">MRPFGRSCSIHTRLLRLTQVAGKTALYLRPLEMGMFHVWSCRLAWTRGMLMGRRMPAEQCYAMVHCTDYFSCCYAHLIYTLSLPRTRTLQHDNPLCKWVIYQMDQNYSLRYLVEHH</sequence>
<evidence type="ECO:0000313" key="1">
    <source>
        <dbReference type="EMBL" id="KAE8419538.1"/>
    </source>
</evidence>
<reference evidence="1 2" key="1">
    <citation type="submission" date="2019-04" db="EMBL/GenBank/DDBJ databases">
        <authorList>
            <consortium name="DOE Joint Genome Institute"/>
            <person name="Mondo S."/>
            <person name="Kjaerbolling I."/>
            <person name="Vesth T."/>
            <person name="Frisvad J.C."/>
            <person name="Nybo J.L."/>
            <person name="Theobald S."/>
            <person name="Kildgaard S."/>
            <person name="Isbrandt T."/>
            <person name="Kuo A."/>
            <person name="Sato A."/>
            <person name="Lyhne E.K."/>
            <person name="Kogle M.E."/>
            <person name="Wiebenga A."/>
            <person name="Kun R.S."/>
            <person name="Lubbers R.J."/>
            <person name="Makela M.R."/>
            <person name="Barry K."/>
            <person name="Chovatia M."/>
            <person name="Clum A."/>
            <person name="Daum C."/>
            <person name="Haridas S."/>
            <person name="He G."/>
            <person name="LaButti K."/>
            <person name="Lipzen A."/>
            <person name="Riley R."/>
            <person name="Salamov A."/>
            <person name="Simmons B.A."/>
            <person name="Magnuson J.K."/>
            <person name="Henrissat B."/>
            <person name="Mortensen U.H."/>
            <person name="Larsen T.O."/>
            <person name="Devries R.P."/>
            <person name="Grigoriev I.V."/>
            <person name="Machida M."/>
            <person name="Baker S.E."/>
            <person name="Andersen M.R."/>
            <person name="Cantor M.N."/>
            <person name="Hua S.X."/>
        </authorList>
    </citation>
    <scope>NUCLEOTIDE SEQUENCE [LARGE SCALE GENOMIC DNA]</scope>
    <source>
        <strain evidence="1 2">CBS 117616</strain>
    </source>
</reference>
<evidence type="ECO:0000313" key="2">
    <source>
        <dbReference type="Proteomes" id="UP000325395"/>
    </source>
</evidence>
<dbReference type="EMBL" id="ML735716">
    <property type="protein sequence ID" value="KAE8419538.1"/>
    <property type="molecule type" value="Genomic_DNA"/>
</dbReference>
<proteinExistence type="predicted"/>
<accession>A0ABQ6WSG9</accession>